<keyword evidence="1" id="KW-1133">Transmembrane helix</keyword>
<feature type="transmembrane region" description="Helical" evidence="1">
    <location>
        <begin position="247"/>
        <end position="264"/>
    </location>
</feature>
<reference evidence="3 4" key="1">
    <citation type="submission" date="2019-07" db="EMBL/GenBank/DDBJ databases">
        <title>Diversity of Bacteria from Kongsfjorden, Arctic.</title>
        <authorList>
            <person name="Yu Y."/>
        </authorList>
    </citation>
    <scope>NUCLEOTIDE SEQUENCE [LARGE SCALE GENOMIC DNA]</scope>
    <source>
        <strain evidence="3 4">SM1922</strain>
    </source>
</reference>
<dbReference type="InterPro" id="IPR037185">
    <property type="entry name" value="EmrE-like"/>
</dbReference>
<feature type="domain" description="EamA" evidence="2">
    <location>
        <begin position="159"/>
        <end position="280"/>
    </location>
</feature>
<accession>A0A558JDV9</accession>
<keyword evidence="1" id="KW-0812">Transmembrane</keyword>
<proteinExistence type="predicted"/>
<organism evidence="3 4">
    <name type="scientific">Vreelandella titanicae</name>
    <dbReference type="NCBI Taxonomy" id="664683"/>
    <lineage>
        <taxon>Bacteria</taxon>
        <taxon>Pseudomonadati</taxon>
        <taxon>Pseudomonadota</taxon>
        <taxon>Gammaproteobacteria</taxon>
        <taxon>Oceanospirillales</taxon>
        <taxon>Halomonadaceae</taxon>
        <taxon>Vreelandella</taxon>
    </lineage>
</organism>
<dbReference type="RefSeq" id="WP_144809444.1">
    <property type="nucleotide sequence ID" value="NZ_VNFE01000001.1"/>
</dbReference>
<feature type="transmembrane region" description="Helical" evidence="1">
    <location>
        <begin position="270"/>
        <end position="287"/>
    </location>
</feature>
<dbReference type="InterPro" id="IPR000620">
    <property type="entry name" value="EamA_dom"/>
</dbReference>
<sequence length="293" mass="31435">MSVVTMPAQRPLHGIACMLAAAALFVGMDSLAKYLGDHYSPVQLAWSRYSVHLIVLVVLLAIMGRLTRAELESRAPWGQFGRGLLLLGATLFAYLSVRVLPLTQVYVVNFSSPLIVTLLAIPLLKEKVGAKRLLAAVCGFSGVLIAVQPDVGGLNANLLLPVGMAVCFALYQLATRYFAAQDSALTSLLYTATAGGLVSTLAVPFFWVPVQSEDIALFVLIGVLGALSHFALIEAMRSASASLVSPFLYSQLIWATLIGYWFFGDYPTKATFIGAGLVAMAGGYLIINERHQH</sequence>
<feature type="transmembrane region" description="Helical" evidence="1">
    <location>
        <begin position="158"/>
        <end position="179"/>
    </location>
</feature>
<evidence type="ECO:0000313" key="3">
    <source>
        <dbReference type="EMBL" id="TVU91823.1"/>
    </source>
</evidence>
<dbReference type="GO" id="GO:0016020">
    <property type="term" value="C:membrane"/>
    <property type="evidence" value="ECO:0007669"/>
    <property type="project" value="InterPro"/>
</dbReference>
<feature type="transmembrane region" description="Helical" evidence="1">
    <location>
        <begin position="79"/>
        <end position="97"/>
    </location>
</feature>
<feature type="transmembrane region" description="Helical" evidence="1">
    <location>
        <begin position="188"/>
        <end position="209"/>
    </location>
</feature>
<dbReference type="PANTHER" id="PTHR22911:SF103">
    <property type="entry name" value="BLR2811 PROTEIN"/>
    <property type="match status" value="1"/>
</dbReference>
<dbReference type="Pfam" id="PF00892">
    <property type="entry name" value="EamA"/>
    <property type="match status" value="2"/>
</dbReference>
<protein>
    <submittedName>
        <fullName evidence="3">DMT family transporter</fullName>
    </submittedName>
</protein>
<feature type="transmembrane region" description="Helical" evidence="1">
    <location>
        <begin position="49"/>
        <end position="67"/>
    </location>
</feature>
<feature type="transmembrane region" description="Helical" evidence="1">
    <location>
        <begin position="133"/>
        <end position="152"/>
    </location>
</feature>
<dbReference type="AlphaFoldDB" id="A0A558JDV9"/>
<feature type="transmembrane region" description="Helical" evidence="1">
    <location>
        <begin position="12"/>
        <end position="29"/>
    </location>
</feature>
<dbReference type="EMBL" id="VNFE01000001">
    <property type="protein sequence ID" value="TVU91823.1"/>
    <property type="molecule type" value="Genomic_DNA"/>
</dbReference>
<feature type="transmembrane region" description="Helical" evidence="1">
    <location>
        <begin position="215"/>
        <end position="235"/>
    </location>
</feature>
<dbReference type="Proteomes" id="UP000317288">
    <property type="component" value="Unassembled WGS sequence"/>
</dbReference>
<dbReference type="SUPFAM" id="SSF103481">
    <property type="entry name" value="Multidrug resistance efflux transporter EmrE"/>
    <property type="match status" value="2"/>
</dbReference>
<keyword evidence="1" id="KW-0472">Membrane</keyword>
<feature type="domain" description="EamA" evidence="2">
    <location>
        <begin position="14"/>
        <end position="146"/>
    </location>
</feature>
<evidence type="ECO:0000313" key="4">
    <source>
        <dbReference type="Proteomes" id="UP000317288"/>
    </source>
</evidence>
<feature type="transmembrane region" description="Helical" evidence="1">
    <location>
        <begin position="103"/>
        <end position="121"/>
    </location>
</feature>
<dbReference type="PANTHER" id="PTHR22911">
    <property type="entry name" value="ACYL-MALONYL CONDENSING ENZYME-RELATED"/>
    <property type="match status" value="1"/>
</dbReference>
<gene>
    <name evidence="3" type="ORF">FQP89_01415</name>
</gene>
<name>A0A558JDV9_9GAMM</name>
<comment type="caution">
    <text evidence="3">The sequence shown here is derived from an EMBL/GenBank/DDBJ whole genome shotgun (WGS) entry which is preliminary data.</text>
</comment>
<evidence type="ECO:0000259" key="2">
    <source>
        <dbReference type="Pfam" id="PF00892"/>
    </source>
</evidence>
<evidence type="ECO:0000256" key="1">
    <source>
        <dbReference type="SAM" id="Phobius"/>
    </source>
</evidence>